<dbReference type="InterPro" id="IPR040079">
    <property type="entry name" value="Glutathione_S-Trfase"/>
</dbReference>
<dbReference type="InterPro" id="IPR036249">
    <property type="entry name" value="Thioredoxin-like_sf"/>
</dbReference>
<organism evidence="3 4">
    <name type="scientific">Acanthaster planci</name>
    <name type="common">Crown-of-thorns starfish</name>
    <dbReference type="NCBI Taxonomy" id="133434"/>
    <lineage>
        <taxon>Eukaryota</taxon>
        <taxon>Metazoa</taxon>
        <taxon>Echinodermata</taxon>
        <taxon>Eleutherozoa</taxon>
        <taxon>Asterozoa</taxon>
        <taxon>Asteroidea</taxon>
        <taxon>Valvatacea</taxon>
        <taxon>Valvatida</taxon>
        <taxon>Acanthasteridae</taxon>
        <taxon>Acanthaster</taxon>
    </lineage>
</organism>
<dbReference type="InterPro" id="IPR010987">
    <property type="entry name" value="Glutathione-S-Trfase_C-like"/>
</dbReference>
<dbReference type="PANTHER" id="PTHR32419">
    <property type="entry name" value="GLUTATHIONYL-HYDROQUINONE REDUCTASE"/>
    <property type="match status" value="1"/>
</dbReference>
<gene>
    <name evidence="4" type="primary">LOC110974623</name>
</gene>
<evidence type="ECO:0000256" key="1">
    <source>
        <dbReference type="SAM" id="MobiDB-lite"/>
    </source>
</evidence>
<dbReference type="Proteomes" id="UP000694845">
    <property type="component" value="Unplaced"/>
</dbReference>
<dbReference type="GO" id="GO:0005737">
    <property type="term" value="C:cytoplasm"/>
    <property type="evidence" value="ECO:0007669"/>
    <property type="project" value="TreeGrafter"/>
</dbReference>
<dbReference type="GO" id="GO:0004364">
    <property type="term" value="F:glutathione transferase activity"/>
    <property type="evidence" value="ECO:0007669"/>
    <property type="project" value="InterPro"/>
</dbReference>
<dbReference type="SFLD" id="SFLDG01206">
    <property type="entry name" value="Xi.1"/>
    <property type="match status" value="1"/>
</dbReference>
<evidence type="ECO:0000259" key="2">
    <source>
        <dbReference type="PROSITE" id="PS50405"/>
    </source>
</evidence>
<reference evidence="4" key="1">
    <citation type="submission" date="2025-08" db="UniProtKB">
        <authorList>
            <consortium name="RefSeq"/>
        </authorList>
    </citation>
    <scope>IDENTIFICATION</scope>
</reference>
<evidence type="ECO:0000313" key="3">
    <source>
        <dbReference type="Proteomes" id="UP000694845"/>
    </source>
</evidence>
<sequence>MNWVMTSSPYIKTGSKHIFVVCRIMNVLCKAYCGFLVSFGGKALLNSVSSSRLLPLSILFLSSATYTRHQGSASTSTGDAMSETKSQTYAPSTNPKGEFVRKDSTFRNWITADGSSGFKAETDRYHLYVSLACPWAHRTLVVRALKGLQDFLPYTVVDWFLGGEGWSFTDQKPKCTLDTVNGAKLLKEIYFKADASYSGRFTVPVLWDKKTNTIVNNESSEIIRMLNKECNAFCATSEQRNLDLYPEQLKDKINELNGWVYPMINNGVYRAGFAKSQEAYDVAVREVFDGLDKVEGILADSRYLAGSALTEADVRLFTTLIRFDTVYHGHFKCNKKRIIDYPNIWGFVRDLYQNEAIKASVDQQHIQNHYLQSHLGINPFGIVPIGPDLDFDEPHGRDAKFTA</sequence>
<dbReference type="PANTHER" id="PTHR32419:SF6">
    <property type="entry name" value="GLUTATHIONE S-TRANSFERASE OMEGA-LIKE 1-RELATED"/>
    <property type="match status" value="1"/>
</dbReference>
<dbReference type="InterPro" id="IPR036282">
    <property type="entry name" value="Glutathione-S-Trfase_C_sf"/>
</dbReference>
<dbReference type="CDD" id="cd03190">
    <property type="entry name" value="GST_C_Omega_like"/>
    <property type="match status" value="1"/>
</dbReference>
<dbReference type="KEGG" id="aplc:110974623"/>
<feature type="region of interest" description="Disordered" evidence="1">
    <location>
        <begin position="71"/>
        <end position="95"/>
    </location>
</feature>
<protein>
    <submittedName>
        <fullName evidence="4">Uncharacterized protein LOC110974623</fullName>
    </submittedName>
</protein>
<dbReference type="Pfam" id="PF13410">
    <property type="entry name" value="GST_C_2"/>
    <property type="match status" value="1"/>
</dbReference>
<dbReference type="SFLD" id="SFLDG01148">
    <property type="entry name" value="Xi_(cytGST)"/>
    <property type="match status" value="1"/>
</dbReference>
<dbReference type="InterPro" id="IPR016639">
    <property type="entry name" value="GST_Omega/GSH"/>
</dbReference>
<dbReference type="SUPFAM" id="SSF47616">
    <property type="entry name" value="GST C-terminal domain-like"/>
    <property type="match status" value="1"/>
</dbReference>
<dbReference type="RefSeq" id="XP_022082108.1">
    <property type="nucleotide sequence ID" value="XM_022226416.1"/>
</dbReference>
<dbReference type="OrthoDB" id="2309723at2759"/>
<dbReference type="SUPFAM" id="SSF52833">
    <property type="entry name" value="Thioredoxin-like"/>
    <property type="match status" value="1"/>
</dbReference>
<dbReference type="Gene3D" id="3.40.30.10">
    <property type="entry name" value="Glutaredoxin"/>
    <property type="match status" value="1"/>
</dbReference>
<name>A0A8B7XMR3_ACAPL</name>
<dbReference type="Pfam" id="PF13409">
    <property type="entry name" value="GST_N_2"/>
    <property type="match status" value="1"/>
</dbReference>
<dbReference type="SFLD" id="SFLDS00019">
    <property type="entry name" value="Glutathione_Transferase_(cytos"/>
    <property type="match status" value="1"/>
</dbReference>
<evidence type="ECO:0000313" key="4">
    <source>
        <dbReference type="RefSeq" id="XP_022082108.1"/>
    </source>
</evidence>
<dbReference type="OMA" id="PWANRAI"/>
<proteinExistence type="predicted"/>
<dbReference type="InterPro" id="IPR047047">
    <property type="entry name" value="GST_Omega-like_C"/>
</dbReference>
<feature type="domain" description="GST C-terminal" evidence="2">
    <location>
        <begin position="235"/>
        <end position="370"/>
    </location>
</feature>
<keyword evidence="3" id="KW-1185">Reference proteome</keyword>
<dbReference type="FunFam" id="3.40.30.10:FF:000058">
    <property type="entry name" value="Glutathione S-transferase, omega"/>
    <property type="match status" value="1"/>
</dbReference>
<dbReference type="AlphaFoldDB" id="A0A8B7XMR3"/>
<dbReference type="PROSITE" id="PS50405">
    <property type="entry name" value="GST_CTER"/>
    <property type="match status" value="1"/>
</dbReference>
<dbReference type="Gene3D" id="1.20.1050.10">
    <property type="match status" value="1"/>
</dbReference>
<dbReference type="GeneID" id="110974623"/>
<dbReference type="InterPro" id="IPR004045">
    <property type="entry name" value="Glutathione_S-Trfase_N"/>
</dbReference>
<accession>A0A8B7XMR3</accession>